<feature type="compositionally biased region" description="Polar residues" evidence="1">
    <location>
        <begin position="29"/>
        <end position="43"/>
    </location>
</feature>
<accession>A0A811UF20</accession>
<proteinExistence type="predicted"/>
<sequence length="108" mass="12633">MKPTYIPRPVEMGDKNYKIKKKKIKNKNHLSPSPQNSVGQNTNTYEYNIYNPYNNKCKPSSTMALENRNDRTSMYIYACMYIFTPLVLTRWGSSSKRIENRKEVGSVE</sequence>
<evidence type="ECO:0000256" key="1">
    <source>
        <dbReference type="SAM" id="MobiDB-lite"/>
    </source>
</evidence>
<evidence type="ECO:0000313" key="2">
    <source>
        <dbReference type="EMBL" id="CAD6995833.1"/>
    </source>
</evidence>
<reference evidence="2" key="1">
    <citation type="submission" date="2020-11" db="EMBL/GenBank/DDBJ databases">
        <authorList>
            <person name="Whitehead M."/>
        </authorList>
    </citation>
    <scope>NUCLEOTIDE SEQUENCE</scope>
    <source>
        <strain evidence="2">EGII</strain>
    </source>
</reference>
<dbReference type="EMBL" id="CAJHJT010000001">
    <property type="protein sequence ID" value="CAD6995833.1"/>
    <property type="molecule type" value="Genomic_DNA"/>
</dbReference>
<gene>
    <name evidence="2" type="ORF">CCAP1982_LOCUS4535</name>
</gene>
<name>A0A811UF20_CERCA</name>
<feature type="region of interest" description="Disordered" evidence="1">
    <location>
        <begin position="24"/>
        <end position="43"/>
    </location>
</feature>
<protein>
    <submittedName>
        <fullName evidence="2">(Mediterranean fruit fly) hypothetical protein</fullName>
    </submittedName>
</protein>
<organism evidence="2 3">
    <name type="scientific">Ceratitis capitata</name>
    <name type="common">Mediterranean fruit fly</name>
    <name type="synonym">Tephritis capitata</name>
    <dbReference type="NCBI Taxonomy" id="7213"/>
    <lineage>
        <taxon>Eukaryota</taxon>
        <taxon>Metazoa</taxon>
        <taxon>Ecdysozoa</taxon>
        <taxon>Arthropoda</taxon>
        <taxon>Hexapoda</taxon>
        <taxon>Insecta</taxon>
        <taxon>Pterygota</taxon>
        <taxon>Neoptera</taxon>
        <taxon>Endopterygota</taxon>
        <taxon>Diptera</taxon>
        <taxon>Brachycera</taxon>
        <taxon>Muscomorpha</taxon>
        <taxon>Tephritoidea</taxon>
        <taxon>Tephritidae</taxon>
        <taxon>Ceratitis</taxon>
        <taxon>Ceratitis</taxon>
    </lineage>
</organism>
<dbReference type="Proteomes" id="UP000606786">
    <property type="component" value="Unassembled WGS sequence"/>
</dbReference>
<keyword evidence="3" id="KW-1185">Reference proteome</keyword>
<dbReference type="AlphaFoldDB" id="A0A811UF20"/>
<evidence type="ECO:0000313" key="3">
    <source>
        <dbReference type="Proteomes" id="UP000606786"/>
    </source>
</evidence>
<comment type="caution">
    <text evidence="2">The sequence shown here is derived from an EMBL/GenBank/DDBJ whole genome shotgun (WGS) entry which is preliminary data.</text>
</comment>